<dbReference type="GO" id="GO:0008168">
    <property type="term" value="F:methyltransferase activity"/>
    <property type="evidence" value="ECO:0007669"/>
    <property type="project" value="UniProtKB-KW"/>
</dbReference>
<dbReference type="InterPro" id="IPR029063">
    <property type="entry name" value="SAM-dependent_MTases_sf"/>
</dbReference>
<organism evidence="4 6">
    <name type="scientific">Alternaria alternata</name>
    <name type="common">Alternaria rot fungus</name>
    <name type="synonym">Torula alternata</name>
    <dbReference type="NCBI Taxonomy" id="5599"/>
    <lineage>
        <taxon>Eukaryota</taxon>
        <taxon>Fungi</taxon>
        <taxon>Dikarya</taxon>
        <taxon>Ascomycota</taxon>
        <taxon>Pezizomycotina</taxon>
        <taxon>Dothideomycetes</taxon>
        <taxon>Pleosporomycetidae</taxon>
        <taxon>Pleosporales</taxon>
        <taxon>Pleosporineae</taxon>
        <taxon>Pleosporaceae</taxon>
        <taxon>Alternaria</taxon>
        <taxon>Alternaria sect. Alternaria</taxon>
        <taxon>Alternaria alternata complex</taxon>
    </lineage>
</organism>
<dbReference type="OMA" id="TLAFTTW"/>
<dbReference type="Proteomes" id="UP000077248">
    <property type="component" value="Unassembled WGS sequence"/>
</dbReference>
<dbReference type="SUPFAM" id="SSF53335">
    <property type="entry name" value="S-adenosyl-L-methionine-dependent methyltransferases"/>
    <property type="match status" value="1"/>
</dbReference>
<dbReference type="AlphaFoldDB" id="A0A177DN62"/>
<dbReference type="Proteomes" id="UP000291422">
    <property type="component" value="Unassembled WGS sequence"/>
</dbReference>
<dbReference type="CDD" id="cd02440">
    <property type="entry name" value="AdoMet_MTases"/>
    <property type="match status" value="1"/>
</dbReference>
<protein>
    <submittedName>
        <fullName evidence="4">S-adenosyl-L-methionine-dependent methyltransferase</fullName>
    </submittedName>
</protein>
<dbReference type="GO" id="GO:0032259">
    <property type="term" value="P:methylation"/>
    <property type="evidence" value="ECO:0007669"/>
    <property type="project" value="UniProtKB-KW"/>
</dbReference>
<sequence>MANFLEAEAAQRYKNAEKATGPYAKTIVGQSGIVAHLDSGAEANVLDFACGTGVVVQKLYDTIPKERWGQLKVLGADISPPMLEYLRARGEKQGWMGLETKIVDGNGDFTQALPKSSFTHIFVTFALNMLPEQTLSHLCSLLRPGGFIAVATWSAMPWHSLLTRSIALMDAPQPYPPSHKEIQEKLCGPWAAESYVAQRLEAAGLQRADTSTQKESIRAGTPKVFIESMQFPLQFMAKIWWEKERNGVLEELSDAMKGIVENEIGEDGEVGMEFDGIVGWGWKSD</sequence>
<dbReference type="PANTHER" id="PTHR43861">
    <property type="entry name" value="TRANS-ACONITATE 2-METHYLTRANSFERASE-RELATED"/>
    <property type="match status" value="1"/>
</dbReference>
<keyword evidence="1 4" id="KW-0489">Methyltransferase</keyword>
<dbReference type="KEGG" id="aalt:CC77DRAFT_1061893"/>
<proteinExistence type="predicted"/>
<dbReference type="Pfam" id="PF13649">
    <property type="entry name" value="Methyltransf_25"/>
    <property type="match status" value="1"/>
</dbReference>
<dbReference type="EMBL" id="KV441479">
    <property type="protein sequence ID" value="OAG20452.1"/>
    <property type="molecule type" value="Genomic_DNA"/>
</dbReference>
<name>A0A177DN62_ALTAL</name>
<dbReference type="EMBL" id="PDXD01000053">
    <property type="protein sequence ID" value="RYN67431.1"/>
    <property type="molecule type" value="Genomic_DNA"/>
</dbReference>
<dbReference type="Gene3D" id="3.40.50.150">
    <property type="entry name" value="Vaccinia Virus protein VP39"/>
    <property type="match status" value="1"/>
</dbReference>
<evidence type="ECO:0000256" key="2">
    <source>
        <dbReference type="ARBA" id="ARBA00022679"/>
    </source>
</evidence>
<evidence type="ECO:0000313" key="6">
    <source>
        <dbReference type="Proteomes" id="UP000077248"/>
    </source>
</evidence>
<reference evidence="7" key="2">
    <citation type="journal article" date="2019" name="bioRxiv">
        <title>Genomics, evolutionary history and diagnostics of the Alternaria alternata species group including apple and Asian pear pathotypes.</title>
        <authorList>
            <person name="Armitage A.D."/>
            <person name="Cockerton H.M."/>
            <person name="Sreenivasaprasad S."/>
            <person name="Woodhall J.W."/>
            <person name="Lane C.R."/>
            <person name="Harrison R.J."/>
            <person name="Clarkson J.P."/>
        </authorList>
    </citation>
    <scope>NUCLEOTIDE SEQUENCE [LARGE SCALE GENOMIC DNA]</scope>
    <source>
        <strain evidence="7">FERA 1177</strain>
    </source>
</reference>
<evidence type="ECO:0000313" key="7">
    <source>
        <dbReference type="Proteomes" id="UP000291422"/>
    </source>
</evidence>
<feature type="domain" description="Methyltransferase" evidence="3">
    <location>
        <begin position="45"/>
        <end position="146"/>
    </location>
</feature>
<dbReference type="VEuPathDB" id="FungiDB:CC77DRAFT_1061893"/>
<reference evidence="4 6" key="1">
    <citation type="submission" date="2016-05" db="EMBL/GenBank/DDBJ databases">
        <title>Comparative analysis of secretome profiles of manganese(II)-oxidizing ascomycete fungi.</title>
        <authorList>
            <consortium name="DOE Joint Genome Institute"/>
            <person name="Zeiner C.A."/>
            <person name="Purvine S.O."/>
            <person name="Zink E.M."/>
            <person name="Wu S."/>
            <person name="Pasa-Tolic L."/>
            <person name="Chaput D.L."/>
            <person name="Haridas S."/>
            <person name="Grigoriev I.V."/>
            <person name="Santelli C.M."/>
            <person name="Hansel C.M."/>
        </authorList>
    </citation>
    <scope>NUCLEOTIDE SEQUENCE [LARGE SCALE GENOMIC DNA]</scope>
    <source>
        <strain evidence="4 6">SRC1lrK2f</strain>
    </source>
</reference>
<reference evidence="5" key="3">
    <citation type="journal article" date="2019" name="J. ISSAAS">
        <title>Genomics, evolutionary history and diagnostics of the Alternaria alternata species group including apple and Asian pear pathotypes.</title>
        <authorList>
            <person name="Armitage A.D."/>
            <person name="Cockerton H.M."/>
            <person name="Sreenivasaprasad S."/>
            <person name="Woodhall J."/>
            <person name="Lane C."/>
            <person name="Harrison R.J."/>
            <person name="Clarkson J.P."/>
        </authorList>
    </citation>
    <scope>NUCLEOTIDE SEQUENCE</scope>
    <source>
        <strain evidence="5">FERA 1177</strain>
    </source>
</reference>
<evidence type="ECO:0000259" key="3">
    <source>
        <dbReference type="Pfam" id="PF13649"/>
    </source>
</evidence>
<dbReference type="GeneID" id="29114069"/>
<gene>
    <name evidence="5" type="ORF">AA0117_g11511</name>
    <name evidence="4" type="ORF">CC77DRAFT_1061893</name>
</gene>
<dbReference type="RefSeq" id="XP_018385873.1">
    <property type="nucleotide sequence ID" value="XM_018528475.1"/>
</dbReference>
<evidence type="ECO:0000256" key="1">
    <source>
        <dbReference type="ARBA" id="ARBA00022603"/>
    </source>
</evidence>
<keyword evidence="2 4" id="KW-0808">Transferase</keyword>
<accession>A0A177DN62</accession>
<evidence type="ECO:0000313" key="4">
    <source>
        <dbReference type="EMBL" id="OAG20452.1"/>
    </source>
</evidence>
<keyword evidence="6" id="KW-1185">Reference proteome</keyword>
<dbReference type="InterPro" id="IPR041698">
    <property type="entry name" value="Methyltransf_25"/>
</dbReference>
<evidence type="ECO:0000313" key="5">
    <source>
        <dbReference type="EMBL" id="RYN67431.1"/>
    </source>
</evidence>
<dbReference type="PANTHER" id="PTHR43861:SF1">
    <property type="entry name" value="TRANS-ACONITATE 2-METHYLTRANSFERASE"/>
    <property type="match status" value="1"/>
</dbReference>